<dbReference type="HOGENOM" id="CLU_027562_2_2_2"/>
<dbReference type="AlphaFoldDB" id="I7KCN7"/>
<dbReference type="GeneID" id="13355711"/>
<keyword evidence="1 3" id="KW-0238">DNA-binding</keyword>
<dbReference type="InterPro" id="IPR044068">
    <property type="entry name" value="CB"/>
</dbReference>
<dbReference type="InterPro" id="IPR002104">
    <property type="entry name" value="Integrase_catalytic"/>
</dbReference>
<dbReference type="RefSeq" id="WP_014867122.1">
    <property type="nucleotide sequence ID" value="NC_018227.2"/>
</dbReference>
<accession>I7KCN7</accession>
<organism evidence="6 7">
    <name type="scientific">Methanoculleus bourgensis (strain ATCC 43281 / DSM 3045 / OCM 15 / MS2)</name>
    <name type="common">Methanogenium bourgense</name>
    <dbReference type="NCBI Taxonomy" id="1201294"/>
    <lineage>
        <taxon>Archaea</taxon>
        <taxon>Methanobacteriati</taxon>
        <taxon>Methanobacteriota</taxon>
        <taxon>Stenosarchaea group</taxon>
        <taxon>Methanomicrobia</taxon>
        <taxon>Methanomicrobiales</taxon>
        <taxon>Methanomicrobiaceae</taxon>
        <taxon>Methanoculleus</taxon>
    </lineage>
</organism>
<sequence length="388" mass="45014">MNVIEKLKNLDPVNKTYLEKYIRHLKLKQLKQKTIDTKVWRIYTFLSWSKFSDAQEAGPERLEDYFIERRATVSPFTLQGDILELKLFFRWLVPDREKELFRNIRMRRPRKHLPVDQLITREDIVRLVDVCDKPRDRALIMLMWDSGARIGELLSLNIGHVQFDRYGAVVIVNGKTGMRRLRLISSVPDLQTWVNTHPLRADANAPLFVTSRRYGHEPRRMSIRTVENKLKYVARKLGMTKPIHPHAIRHARLTDLTRSNGKKQGLSEMELRLVAGWEKNSAMPEVYVHLSGADVERKLLENAGLVDDASDRMDTALEPRQCPRCKALNAYDAFYCATCSMALVEEAARKVDESTEEAKKSGEYLEYMELVRQLKKDLGLSKIQPSHS</sequence>
<dbReference type="InterPro" id="IPR011010">
    <property type="entry name" value="DNA_brk_join_enz"/>
</dbReference>
<dbReference type="Proteomes" id="UP000009007">
    <property type="component" value="Chromosome I"/>
</dbReference>
<dbReference type="KEGG" id="mbg:BN140_1223"/>
<evidence type="ECO:0000313" key="7">
    <source>
        <dbReference type="Proteomes" id="UP000009007"/>
    </source>
</evidence>
<proteinExistence type="predicted"/>
<dbReference type="InterPro" id="IPR050090">
    <property type="entry name" value="Tyrosine_recombinase_XerCD"/>
</dbReference>
<reference evidence="7" key="1">
    <citation type="journal article" date="2012" name="J. Bacteriol.">
        <title>Complete genome sequence of the hydrogenotrophic, methanogenic archaeon Methanoculleus bourgensis strain MS2T, isolated from a sewage sludge digester.</title>
        <authorList>
            <person name="Maus I."/>
            <person name="Wibberg D."/>
            <person name="Stantscheff R."/>
            <person name="Eikmeyer F.G."/>
            <person name="Seffner A."/>
            <person name="Boelter J."/>
            <person name="Szczepanowski R."/>
            <person name="Blom J."/>
            <person name="Jaenicke S."/>
            <person name="Konig H."/>
            <person name="Puhler A."/>
            <person name="Schluter A."/>
        </authorList>
    </citation>
    <scope>NUCLEOTIDE SEQUENCE [LARGE SCALE GENOMIC DNA]</scope>
    <source>
        <strain evidence="7">ATCC 43281 / DSM 3045 / OCM 15 / MS2</strain>
    </source>
</reference>
<evidence type="ECO:0000256" key="2">
    <source>
        <dbReference type="ARBA" id="ARBA00023172"/>
    </source>
</evidence>
<dbReference type="PROSITE" id="PS51900">
    <property type="entry name" value="CB"/>
    <property type="match status" value="1"/>
</dbReference>
<gene>
    <name evidence="6" type="ordered locus">BN140_1223</name>
</gene>
<dbReference type="PANTHER" id="PTHR30349:SF87">
    <property type="entry name" value="TRANSPOSASE A"/>
    <property type="match status" value="1"/>
</dbReference>
<dbReference type="SUPFAM" id="SSF56349">
    <property type="entry name" value="DNA breaking-rejoining enzymes"/>
    <property type="match status" value="1"/>
</dbReference>
<dbReference type="STRING" id="1201294.BN140_1223"/>
<dbReference type="Gene3D" id="1.10.443.10">
    <property type="entry name" value="Intergrase catalytic core"/>
    <property type="match status" value="1"/>
</dbReference>
<dbReference type="GO" id="GO:0006310">
    <property type="term" value="P:DNA recombination"/>
    <property type="evidence" value="ECO:0007669"/>
    <property type="project" value="UniProtKB-KW"/>
</dbReference>
<name>I7KCN7_METBM</name>
<dbReference type="PANTHER" id="PTHR30349">
    <property type="entry name" value="PHAGE INTEGRASE-RELATED"/>
    <property type="match status" value="1"/>
</dbReference>
<evidence type="ECO:0000313" key="6">
    <source>
        <dbReference type="EMBL" id="CCJ36146.1"/>
    </source>
</evidence>
<feature type="domain" description="Tyr recombinase" evidence="4">
    <location>
        <begin position="114"/>
        <end position="300"/>
    </location>
</feature>
<dbReference type="PATRIC" id="fig|1201294.9.peg.1349"/>
<dbReference type="PROSITE" id="PS51898">
    <property type="entry name" value="TYR_RECOMBINASE"/>
    <property type="match status" value="1"/>
</dbReference>
<dbReference type="Gene3D" id="1.10.150.130">
    <property type="match status" value="1"/>
</dbReference>
<dbReference type="BioCyc" id="MBOU1201294:BN140_RS06085-MONOMER"/>
<protein>
    <submittedName>
        <fullName evidence="6">Integrase catalytic subunit</fullName>
    </submittedName>
</protein>
<evidence type="ECO:0000256" key="3">
    <source>
        <dbReference type="PROSITE-ProRule" id="PRU01248"/>
    </source>
</evidence>
<dbReference type="GO" id="GO:0003677">
    <property type="term" value="F:DNA binding"/>
    <property type="evidence" value="ECO:0007669"/>
    <property type="project" value="UniProtKB-UniRule"/>
</dbReference>
<dbReference type="GO" id="GO:0015074">
    <property type="term" value="P:DNA integration"/>
    <property type="evidence" value="ECO:0007669"/>
    <property type="project" value="InterPro"/>
</dbReference>
<evidence type="ECO:0000256" key="1">
    <source>
        <dbReference type="ARBA" id="ARBA00023125"/>
    </source>
</evidence>
<dbReference type="EMBL" id="HE964772">
    <property type="protein sequence ID" value="CCJ36146.1"/>
    <property type="molecule type" value="Genomic_DNA"/>
</dbReference>
<dbReference type="InterPro" id="IPR010998">
    <property type="entry name" value="Integrase_recombinase_N"/>
</dbReference>
<evidence type="ECO:0000259" key="4">
    <source>
        <dbReference type="PROSITE" id="PS51898"/>
    </source>
</evidence>
<evidence type="ECO:0000259" key="5">
    <source>
        <dbReference type="PROSITE" id="PS51900"/>
    </source>
</evidence>
<keyword evidence="2" id="KW-0233">DNA recombination</keyword>
<feature type="domain" description="Core-binding (CB)" evidence="5">
    <location>
        <begin position="12"/>
        <end position="93"/>
    </location>
</feature>
<dbReference type="InterPro" id="IPR013762">
    <property type="entry name" value="Integrase-like_cat_sf"/>
</dbReference>
<keyword evidence="7" id="KW-1185">Reference proteome</keyword>
<dbReference type="Pfam" id="PF00589">
    <property type="entry name" value="Phage_integrase"/>
    <property type="match status" value="1"/>
</dbReference>